<sequence length="195" mass="21664">MGSRMNMEKLGEKLKIPGSRGQRFFVLALAGTLLLPLCFYVVLHRPLQMAAADFRQQGAQAEKTVTAIANFQNAHLPLHDYQRELGRREKRARQALPGSLEQGEFLVALDRLAVRSHLRILSVVPGKAAADEGRHCLPVKLQLTGNYFSLLHFLQGLQQGERLVVINSLTVKQGKDREDALTAELGLSIFSVPDE</sequence>
<gene>
    <name evidence="1" type="ORF">E7203_01135</name>
</gene>
<name>A0A927WKM4_SELRU</name>
<dbReference type="GO" id="GO:0043683">
    <property type="term" value="P:type IV pilus assembly"/>
    <property type="evidence" value="ECO:0007669"/>
    <property type="project" value="InterPro"/>
</dbReference>
<dbReference type="Gene3D" id="3.30.70.60">
    <property type="match status" value="1"/>
</dbReference>
<dbReference type="Proteomes" id="UP000772151">
    <property type="component" value="Unassembled WGS sequence"/>
</dbReference>
<evidence type="ECO:0000313" key="1">
    <source>
        <dbReference type="EMBL" id="MBE6084070.1"/>
    </source>
</evidence>
<dbReference type="GO" id="GO:0043107">
    <property type="term" value="P:type IV pilus-dependent motility"/>
    <property type="evidence" value="ECO:0007669"/>
    <property type="project" value="InterPro"/>
</dbReference>
<reference evidence="1" key="1">
    <citation type="submission" date="2019-04" db="EMBL/GenBank/DDBJ databases">
        <title>Evolution of Biomass-Degrading Anaerobic Consortia Revealed by Metagenomics.</title>
        <authorList>
            <person name="Peng X."/>
        </authorList>
    </citation>
    <scope>NUCLEOTIDE SEQUENCE</scope>
    <source>
        <strain evidence="1">SIG242</strain>
    </source>
</reference>
<proteinExistence type="predicted"/>
<dbReference type="Pfam" id="PF04350">
    <property type="entry name" value="PilO"/>
    <property type="match status" value="1"/>
</dbReference>
<organism evidence="1 2">
    <name type="scientific">Selenomonas ruminantium</name>
    <dbReference type="NCBI Taxonomy" id="971"/>
    <lineage>
        <taxon>Bacteria</taxon>
        <taxon>Bacillati</taxon>
        <taxon>Bacillota</taxon>
        <taxon>Negativicutes</taxon>
        <taxon>Selenomonadales</taxon>
        <taxon>Selenomonadaceae</taxon>
        <taxon>Selenomonas</taxon>
    </lineage>
</organism>
<dbReference type="InterPro" id="IPR014717">
    <property type="entry name" value="Transl_elong_EF1B/ribsomal_bS6"/>
</dbReference>
<dbReference type="InterPro" id="IPR007445">
    <property type="entry name" value="PilO"/>
</dbReference>
<dbReference type="EMBL" id="SVCA01000001">
    <property type="protein sequence ID" value="MBE6084070.1"/>
    <property type="molecule type" value="Genomic_DNA"/>
</dbReference>
<dbReference type="AlphaFoldDB" id="A0A927WKM4"/>
<accession>A0A927WKM4</accession>
<protein>
    <recommendedName>
        <fullName evidence="3">Type IV pilus assembly protein PilO</fullName>
    </recommendedName>
</protein>
<evidence type="ECO:0000313" key="2">
    <source>
        <dbReference type="Proteomes" id="UP000772151"/>
    </source>
</evidence>
<evidence type="ECO:0008006" key="3">
    <source>
        <dbReference type="Google" id="ProtNLM"/>
    </source>
</evidence>
<comment type="caution">
    <text evidence="1">The sequence shown here is derived from an EMBL/GenBank/DDBJ whole genome shotgun (WGS) entry which is preliminary data.</text>
</comment>